<dbReference type="GO" id="GO:0031564">
    <property type="term" value="P:transcription antitermination"/>
    <property type="evidence" value="ECO:0007669"/>
    <property type="project" value="UniProtKB-KW"/>
</dbReference>
<dbReference type="Gene3D" id="3.30.70.940">
    <property type="entry name" value="NusG, N-terminal domain"/>
    <property type="match status" value="1"/>
</dbReference>
<evidence type="ECO:0000256" key="1">
    <source>
        <dbReference type="ARBA" id="ARBA00022814"/>
    </source>
</evidence>
<dbReference type="CDD" id="cd09895">
    <property type="entry name" value="NGN_SP_UpxY"/>
    <property type="match status" value="1"/>
</dbReference>
<dbReference type="PANTHER" id="PTHR30265">
    <property type="entry name" value="RHO-INTERACTING TRANSCRIPTION TERMINATION FACTOR NUSG"/>
    <property type="match status" value="1"/>
</dbReference>
<keyword evidence="2" id="KW-0805">Transcription regulation</keyword>
<dbReference type="InterPro" id="IPR043425">
    <property type="entry name" value="NusG-like"/>
</dbReference>
<name>A0A1M5BV85_SALEC</name>
<evidence type="ECO:0000256" key="2">
    <source>
        <dbReference type="ARBA" id="ARBA00023015"/>
    </source>
</evidence>
<evidence type="ECO:0000256" key="3">
    <source>
        <dbReference type="ARBA" id="ARBA00023163"/>
    </source>
</evidence>
<dbReference type="SUPFAM" id="SSF82679">
    <property type="entry name" value="N-utilization substance G protein NusG, N-terminal domain"/>
    <property type="match status" value="1"/>
</dbReference>
<dbReference type="AlphaFoldDB" id="A0A1M5BV85"/>
<protein>
    <submittedName>
        <fullName evidence="5">Transcription antitermination factor NusG</fullName>
    </submittedName>
</protein>
<keyword evidence="1" id="KW-0889">Transcription antitermination</keyword>
<keyword evidence="3" id="KW-0804">Transcription</keyword>
<keyword evidence="6" id="KW-1185">Reference proteome</keyword>
<dbReference type="OrthoDB" id="9796143at2"/>
<dbReference type="InterPro" id="IPR036735">
    <property type="entry name" value="NGN_dom_sf"/>
</dbReference>
<sequence>MPWYVLRSKPQHEIKSAKILEQLGLEVYCPVITEIRQWSDRKKKVTVPLFKSYLFVHLDPANRNKVFEAPGILNYLFWLKKPAIVREEEIETIKSWLNDDAYQDFKVEAFKPGEEIEIKNGKLAHKKAIIKEVGAKRLKLILPDLGWTLSTRIQDVI</sequence>
<evidence type="ECO:0000313" key="6">
    <source>
        <dbReference type="Proteomes" id="UP000183945"/>
    </source>
</evidence>
<reference evidence="6" key="1">
    <citation type="submission" date="2016-11" db="EMBL/GenBank/DDBJ databases">
        <authorList>
            <person name="Varghese N."/>
            <person name="Submissions S."/>
        </authorList>
    </citation>
    <scope>NUCLEOTIDE SEQUENCE [LARGE SCALE GENOMIC DNA]</scope>
    <source>
        <strain evidence="6">DSM 24579</strain>
    </source>
</reference>
<dbReference type="STRING" id="1073325.SAMN05444483_101199"/>
<accession>A0A1M5BV85</accession>
<gene>
    <name evidence="5" type="ORF">SAMN05444483_101199</name>
</gene>
<dbReference type="Pfam" id="PF02357">
    <property type="entry name" value="NusG"/>
    <property type="match status" value="1"/>
</dbReference>
<dbReference type="EMBL" id="FQVT01000001">
    <property type="protein sequence ID" value="SHF46142.1"/>
    <property type="molecule type" value="Genomic_DNA"/>
</dbReference>
<dbReference type="GO" id="GO:0006354">
    <property type="term" value="P:DNA-templated transcription elongation"/>
    <property type="evidence" value="ECO:0007669"/>
    <property type="project" value="InterPro"/>
</dbReference>
<dbReference type="NCBIfam" id="NF033644">
    <property type="entry name" value="antiterm_UpxY"/>
    <property type="match status" value="1"/>
</dbReference>
<dbReference type="PANTHER" id="PTHR30265:SF4">
    <property type="entry name" value="KOW MOTIF FAMILY PROTEIN, EXPRESSED"/>
    <property type="match status" value="1"/>
</dbReference>
<organism evidence="5 6">
    <name type="scientific">Salegentibacter echinorum</name>
    <dbReference type="NCBI Taxonomy" id="1073325"/>
    <lineage>
        <taxon>Bacteria</taxon>
        <taxon>Pseudomonadati</taxon>
        <taxon>Bacteroidota</taxon>
        <taxon>Flavobacteriia</taxon>
        <taxon>Flavobacteriales</taxon>
        <taxon>Flavobacteriaceae</taxon>
        <taxon>Salegentibacter</taxon>
    </lineage>
</organism>
<evidence type="ECO:0000313" key="5">
    <source>
        <dbReference type="EMBL" id="SHF46142.1"/>
    </source>
</evidence>
<dbReference type="InterPro" id="IPR006645">
    <property type="entry name" value="NGN-like_dom"/>
</dbReference>
<feature type="domain" description="NusG-like N-terminal" evidence="4">
    <location>
        <begin position="2"/>
        <end position="93"/>
    </location>
</feature>
<dbReference type="Proteomes" id="UP000183945">
    <property type="component" value="Unassembled WGS sequence"/>
</dbReference>
<evidence type="ECO:0000259" key="4">
    <source>
        <dbReference type="Pfam" id="PF02357"/>
    </source>
</evidence>
<proteinExistence type="predicted"/>
<dbReference type="RefSeq" id="WP_072875832.1">
    <property type="nucleotide sequence ID" value="NZ_FQVT01000001.1"/>
</dbReference>